<dbReference type="Proteomes" id="UP000321058">
    <property type="component" value="Unassembled WGS sequence"/>
</dbReference>
<dbReference type="InterPro" id="IPR050109">
    <property type="entry name" value="HTH-type_TetR-like_transc_reg"/>
</dbReference>
<dbReference type="InterPro" id="IPR036271">
    <property type="entry name" value="Tet_transcr_reg_TetR-rel_C_sf"/>
</dbReference>
<dbReference type="InterPro" id="IPR009057">
    <property type="entry name" value="Homeodomain-like_sf"/>
</dbReference>
<protein>
    <submittedName>
        <fullName evidence="6">TetR family transcriptional regulator</fullName>
    </submittedName>
</protein>
<sequence>MPRYLTDQDIADFRAELCKVATERFARFGYEGVTMRQLAEALGCSPKTPYRYFKDKADILATVRAQAFAKFSDALEKARAGASDPADRGRLTGEAYLAFALKNPHAYRIMFEIDAPVDEKHPELGPAAERAARYITRGAEEMAASGVIEADSKLFGWSMWAALHGIVMLHQSGMLAHGPDYKSLSYFLGLTMLKGAGAKFGPGGVVQGGKGKKK</sequence>
<keyword evidence="7" id="KW-1185">Reference proteome</keyword>
<evidence type="ECO:0000256" key="1">
    <source>
        <dbReference type="ARBA" id="ARBA00023015"/>
    </source>
</evidence>
<dbReference type="InterPro" id="IPR025996">
    <property type="entry name" value="MT1864/Rv1816-like_C"/>
</dbReference>
<dbReference type="SUPFAM" id="SSF46689">
    <property type="entry name" value="Homeodomain-like"/>
    <property type="match status" value="1"/>
</dbReference>
<keyword evidence="3" id="KW-0804">Transcription</keyword>
<evidence type="ECO:0000313" key="7">
    <source>
        <dbReference type="Proteomes" id="UP000321058"/>
    </source>
</evidence>
<feature type="DNA-binding region" description="H-T-H motif" evidence="4">
    <location>
        <begin position="34"/>
        <end position="53"/>
    </location>
</feature>
<dbReference type="RefSeq" id="WP_147149269.1">
    <property type="nucleotide sequence ID" value="NZ_BKAJ01000034.1"/>
</dbReference>
<dbReference type="EMBL" id="BKAJ01000034">
    <property type="protein sequence ID" value="GEP55168.1"/>
    <property type="molecule type" value="Genomic_DNA"/>
</dbReference>
<dbReference type="PANTHER" id="PTHR30055">
    <property type="entry name" value="HTH-TYPE TRANSCRIPTIONAL REGULATOR RUTR"/>
    <property type="match status" value="1"/>
</dbReference>
<proteinExistence type="predicted"/>
<dbReference type="PANTHER" id="PTHR30055:SF234">
    <property type="entry name" value="HTH-TYPE TRANSCRIPTIONAL REGULATOR BETI"/>
    <property type="match status" value="1"/>
</dbReference>
<reference evidence="6 7" key="1">
    <citation type="submission" date="2019-07" db="EMBL/GenBank/DDBJ databases">
        <title>Whole genome shotgun sequence of Reyranella soli NBRC 108950.</title>
        <authorList>
            <person name="Hosoyama A."/>
            <person name="Uohara A."/>
            <person name="Ohji S."/>
            <person name="Ichikawa N."/>
        </authorList>
    </citation>
    <scope>NUCLEOTIDE SEQUENCE [LARGE SCALE GENOMIC DNA]</scope>
    <source>
        <strain evidence="6 7">NBRC 108950</strain>
    </source>
</reference>
<dbReference type="GO" id="GO:0000976">
    <property type="term" value="F:transcription cis-regulatory region binding"/>
    <property type="evidence" value="ECO:0007669"/>
    <property type="project" value="TreeGrafter"/>
</dbReference>
<evidence type="ECO:0000313" key="6">
    <source>
        <dbReference type="EMBL" id="GEP55168.1"/>
    </source>
</evidence>
<dbReference type="GO" id="GO:0003700">
    <property type="term" value="F:DNA-binding transcription factor activity"/>
    <property type="evidence" value="ECO:0007669"/>
    <property type="project" value="TreeGrafter"/>
</dbReference>
<keyword evidence="1" id="KW-0805">Transcription regulation</keyword>
<dbReference type="Pfam" id="PF13305">
    <property type="entry name" value="TetR_C_33"/>
    <property type="match status" value="1"/>
</dbReference>
<evidence type="ECO:0000259" key="5">
    <source>
        <dbReference type="PROSITE" id="PS50977"/>
    </source>
</evidence>
<gene>
    <name evidence="6" type="ORF">RSO01_23340</name>
</gene>
<name>A0A512N859_9HYPH</name>
<dbReference type="PROSITE" id="PS50977">
    <property type="entry name" value="HTH_TETR_2"/>
    <property type="match status" value="1"/>
</dbReference>
<feature type="domain" description="HTH tetR-type" evidence="5">
    <location>
        <begin position="11"/>
        <end position="71"/>
    </location>
</feature>
<dbReference type="Pfam" id="PF00440">
    <property type="entry name" value="TetR_N"/>
    <property type="match status" value="1"/>
</dbReference>
<evidence type="ECO:0000256" key="3">
    <source>
        <dbReference type="ARBA" id="ARBA00023163"/>
    </source>
</evidence>
<dbReference type="Gene3D" id="1.10.357.10">
    <property type="entry name" value="Tetracycline Repressor, domain 2"/>
    <property type="match status" value="1"/>
</dbReference>
<keyword evidence="2 4" id="KW-0238">DNA-binding</keyword>
<dbReference type="SUPFAM" id="SSF48498">
    <property type="entry name" value="Tetracyclin repressor-like, C-terminal domain"/>
    <property type="match status" value="1"/>
</dbReference>
<organism evidence="6 7">
    <name type="scientific">Reyranella soli</name>
    <dbReference type="NCBI Taxonomy" id="1230389"/>
    <lineage>
        <taxon>Bacteria</taxon>
        <taxon>Pseudomonadati</taxon>
        <taxon>Pseudomonadota</taxon>
        <taxon>Alphaproteobacteria</taxon>
        <taxon>Hyphomicrobiales</taxon>
        <taxon>Reyranellaceae</taxon>
        <taxon>Reyranella</taxon>
    </lineage>
</organism>
<dbReference type="AlphaFoldDB" id="A0A512N859"/>
<evidence type="ECO:0000256" key="2">
    <source>
        <dbReference type="ARBA" id="ARBA00023125"/>
    </source>
</evidence>
<dbReference type="OrthoDB" id="7056813at2"/>
<dbReference type="InterPro" id="IPR001647">
    <property type="entry name" value="HTH_TetR"/>
</dbReference>
<accession>A0A512N859</accession>
<comment type="caution">
    <text evidence="6">The sequence shown here is derived from an EMBL/GenBank/DDBJ whole genome shotgun (WGS) entry which is preliminary data.</text>
</comment>
<evidence type="ECO:0000256" key="4">
    <source>
        <dbReference type="PROSITE-ProRule" id="PRU00335"/>
    </source>
</evidence>